<dbReference type="OrthoDB" id="71310at2759"/>
<dbReference type="AlphaFoldDB" id="A0A0M0JUS2"/>
<evidence type="ECO:0000313" key="3">
    <source>
        <dbReference type="Proteomes" id="UP000037460"/>
    </source>
</evidence>
<feature type="domain" description="SAYSvFN" evidence="1">
    <location>
        <begin position="137"/>
        <end position="204"/>
    </location>
</feature>
<dbReference type="PANTHER" id="PTHR13527">
    <property type="entry name" value="SAYSVFN DOMAIN-CONTAINING PROTEIN 1"/>
    <property type="match status" value="1"/>
</dbReference>
<proteinExistence type="predicted"/>
<keyword evidence="3" id="KW-1185">Reference proteome</keyword>
<dbReference type="InterPro" id="IPR039159">
    <property type="entry name" value="SAYSD1"/>
</dbReference>
<dbReference type="Proteomes" id="UP000037460">
    <property type="component" value="Unassembled WGS sequence"/>
</dbReference>
<protein>
    <recommendedName>
        <fullName evidence="1">SAYSvFN domain-containing protein</fullName>
    </recommendedName>
</protein>
<dbReference type="PANTHER" id="PTHR13527:SF0">
    <property type="entry name" value="SAYSVFN DOMAIN-CONTAINING PROTEIN 1"/>
    <property type="match status" value="1"/>
</dbReference>
<dbReference type="Pfam" id="PF10260">
    <property type="entry name" value="SAYSvFN"/>
    <property type="match status" value="1"/>
</dbReference>
<evidence type="ECO:0000313" key="2">
    <source>
        <dbReference type="EMBL" id="KOO30072.1"/>
    </source>
</evidence>
<evidence type="ECO:0000259" key="1">
    <source>
        <dbReference type="Pfam" id="PF10260"/>
    </source>
</evidence>
<gene>
    <name evidence="2" type="ORF">Ctob_007639</name>
</gene>
<sequence length="212" mass="23396">MSASSTRVTLTVRLFDGSEHLITARASDTVGHLHQIIATQLALLKPTISCEGEVLTAPAFSTLVSTLPSCELRAWSMRYSRYAVEEEERRKHVRARADSTARSAPILLRDVPRLIIAAIPVVRDAANQVPLGSWLRLALWLMLSITASYAELLGPWLIATATYLVWRFGFSDREAGEESAYTVFNRGLRALPGQLRAEDVQRDMLMGVGGAM</sequence>
<accession>A0A0M0JUS2</accession>
<comment type="caution">
    <text evidence="2">The sequence shown here is derived from an EMBL/GenBank/DDBJ whole genome shotgun (WGS) entry which is preliminary data.</text>
</comment>
<name>A0A0M0JUS2_9EUKA</name>
<dbReference type="EMBL" id="JWZX01002298">
    <property type="protein sequence ID" value="KOO30072.1"/>
    <property type="molecule type" value="Genomic_DNA"/>
</dbReference>
<reference evidence="3" key="1">
    <citation type="journal article" date="2015" name="PLoS Genet.">
        <title>Genome Sequence and Transcriptome Analyses of Chrysochromulina tobin: Metabolic Tools for Enhanced Algal Fitness in the Prominent Order Prymnesiales (Haptophyceae).</title>
        <authorList>
            <person name="Hovde B.T."/>
            <person name="Deodato C.R."/>
            <person name="Hunsperger H.M."/>
            <person name="Ryken S.A."/>
            <person name="Yost W."/>
            <person name="Jha R.K."/>
            <person name="Patterson J."/>
            <person name="Monnat R.J. Jr."/>
            <person name="Barlow S.B."/>
            <person name="Starkenburg S.R."/>
            <person name="Cattolico R.A."/>
        </authorList>
    </citation>
    <scope>NUCLEOTIDE SEQUENCE</scope>
    <source>
        <strain evidence="3">CCMP291</strain>
    </source>
</reference>
<organism evidence="2 3">
    <name type="scientific">Chrysochromulina tobinii</name>
    <dbReference type="NCBI Taxonomy" id="1460289"/>
    <lineage>
        <taxon>Eukaryota</taxon>
        <taxon>Haptista</taxon>
        <taxon>Haptophyta</taxon>
        <taxon>Prymnesiophyceae</taxon>
        <taxon>Prymnesiales</taxon>
        <taxon>Chrysochromulinaceae</taxon>
        <taxon>Chrysochromulina</taxon>
    </lineage>
</organism>
<dbReference type="InterPro" id="IPR019387">
    <property type="entry name" value="SAYSvFN_dom"/>
</dbReference>